<dbReference type="InterPro" id="IPR023753">
    <property type="entry name" value="FAD/NAD-binding_dom"/>
</dbReference>
<gene>
    <name evidence="7" type="ORF">EKG83_40010</name>
</gene>
<keyword evidence="5" id="KW-0560">Oxidoreductase</keyword>
<dbReference type="Proteomes" id="UP000325787">
    <property type="component" value="Chromosome"/>
</dbReference>
<sequence length="366" mass="38955">MAEHIVVVGAGYAGLAAAKLAARWTGARVTLVNERDRFVERVRLHQLAAGQRLRDLPLGDLLRGTGVELVVDRVTGIDAETRRVRLTGGELTYDRLVYALGSRAGLDVPGAAEHAHPLATLEDAEALAGALRAARRVAVVGGGLTGVEAAAELAEARPDLEVVLVTGDELGAALSAKGRRYLRGVFDRLGVVVRDRVTVAEVRAEGPVLGDGELVPADAVVWTAGFRVPDLAREAGFAVDARGRMLVDETLASVSHPEVLGIGDAAAIRLPDGLELRMACATGLPTAQQAVRALAARMAGREPRPLRFRYRNQCVSLGRRDGLIQFVRADDSPVERVLTGRAAARYKELIVRGTVLFERHPVLPAG</sequence>
<dbReference type="PANTHER" id="PTHR42913">
    <property type="entry name" value="APOPTOSIS-INDUCING FACTOR 1"/>
    <property type="match status" value="1"/>
</dbReference>
<organism evidence="7 8">
    <name type="scientific">Saccharothrix syringae</name>
    <name type="common">Nocardiopsis syringae</name>
    <dbReference type="NCBI Taxonomy" id="103733"/>
    <lineage>
        <taxon>Bacteria</taxon>
        <taxon>Bacillati</taxon>
        <taxon>Actinomycetota</taxon>
        <taxon>Actinomycetes</taxon>
        <taxon>Pseudonocardiales</taxon>
        <taxon>Pseudonocardiaceae</taxon>
        <taxon>Saccharothrix</taxon>
    </lineage>
</organism>
<dbReference type="OrthoDB" id="9784880at2"/>
<dbReference type="InterPro" id="IPR051169">
    <property type="entry name" value="NADH-Q_oxidoreductase"/>
</dbReference>
<dbReference type="GO" id="GO:0003955">
    <property type="term" value="F:NAD(P)H dehydrogenase (quinone) activity"/>
    <property type="evidence" value="ECO:0007669"/>
    <property type="project" value="TreeGrafter"/>
</dbReference>
<dbReference type="Gene3D" id="3.50.50.100">
    <property type="match status" value="1"/>
</dbReference>
<dbReference type="EMBL" id="CP034550">
    <property type="protein sequence ID" value="QFZ22796.1"/>
    <property type="molecule type" value="Genomic_DNA"/>
</dbReference>
<accession>A0A5Q0H994</accession>
<protein>
    <submittedName>
        <fullName evidence="7">Oxidoreductase</fullName>
    </submittedName>
</protein>
<dbReference type="Pfam" id="PF07992">
    <property type="entry name" value="Pyr_redox_2"/>
    <property type="match status" value="1"/>
</dbReference>
<comment type="similarity">
    <text evidence="2">Belongs to the NADH dehydrogenase family.</text>
</comment>
<keyword evidence="4" id="KW-0274">FAD</keyword>
<dbReference type="RefSeq" id="WP_051765951.1">
    <property type="nucleotide sequence ID" value="NZ_CP034550.1"/>
</dbReference>
<evidence type="ECO:0000256" key="2">
    <source>
        <dbReference type="ARBA" id="ARBA00005272"/>
    </source>
</evidence>
<dbReference type="KEGG" id="ssyi:EKG83_40010"/>
<evidence type="ECO:0000313" key="7">
    <source>
        <dbReference type="EMBL" id="QFZ22796.1"/>
    </source>
</evidence>
<dbReference type="PRINTS" id="PR00368">
    <property type="entry name" value="FADPNR"/>
</dbReference>
<dbReference type="PRINTS" id="PR00469">
    <property type="entry name" value="PNDRDTASEII"/>
</dbReference>
<dbReference type="GO" id="GO:0019646">
    <property type="term" value="P:aerobic electron transport chain"/>
    <property type="evidence" value="ECO:0007669"/>
    <property type="project" value="TreeGrafter"/>
</dbReference>
<keyword evidence="8" id="KW-1185">Reference proteome</keyword>
<evidence type="ECO:0000313" key="8">
    <source>
        <dbReference type="Proteomes" id="UP000325787"/>
    </source>
</evidence>
<evidence type="ECO:0000256" key="4">
    <source>
        <dbReference type="ARBA" id="ARBA00022827"/>
    </source>
</evidence>
<dbReference type="PANTHER" id="PTHR42913:SF3">
    <property type="entry name" value="64 KDA MITOCHONDRIAL NADH DEHYDROGENASE (EUROFUNG)"/>
    <property type="match status" value="1"/>
</dbReference>
<reference evidence="8" key="1">
    <citation type="journal article" date="2021" name="Curr. Microbiol.">
        <title>Complete genome of nocamycin-producing strain Saccharothrix syringae NRRL B-16468 reveals the biosynthetic potential for secondary metabolites.</title>
        <authorList>
            <person name="Mo X."/>
            <person name="Yang S."/>
        </authorList>
    </citation>
    <scope>NUCLEOTIDE SEQUENCE [LARGE SCALE GENOMIC DNA]</scope>
    <source>
        <strain evidence="8">ATCC 51364 / DSM 43886 / JCM 6844 / KCTC 9398 / NBRC 14523 / NRRL B-16468 / INA 2240</strain>
    </source>
</reference>
<evidence type="ECO:0000256" key="1">
    <source>
        <dbReference type="ARBA" id="ARBA00001974"/>
    </source>
</evidence>
<evidence type="ECO:0000259" key="6">
    <source>
        <dbReference type="Pfam" id="PF07992"/>
    </source>
</evidence>
<feature type="domain" description="FAD/NAD(P)-binding" evidence="6">
    <location>
        <begin position="4"/>
        <end position="291"/>
    </location>
</feature>
<name>A0A5Q0H994_SACSY</name>
<evidence type="ECO:0000256" key="3">
    <source>
        <dbReference type="ARBA" id="ARBA00022630"/>
    </source>
</evidence>
<comment type="cofactor">
    <cofactor evidence="1">
        <name>FAD</name>
        <dbReference type="ChEBI" id="CHEBI:57692"/>
    </cofactor>
</comment>
<dbReference type="InterPro" id="IPR036188">
    <property type="entry name" value="FAD/NAD-bd_sf"/>
</dbReference>
<evidence type="ECO:0000256" key="5">
    <source>
        <dbReference type="ARBA" id="ARBA00023002"/>
    </source>
</evidence>
<keyword evidence="3" id="KW-0285">Flavoprotein</keyword>
<proteinExistence type="inferred from homology"/>
<dbReference type="SUPFAM" id="SSF51905">
    <property type="entry name" value="FAD/NAD(P)-binding domain"/>
    <property type="match status" value="1"/>
</dbReference>
<dbReference type="AlphaFoldDB" id="A0A5Q0H994"/>